<dbReference type="KEGG" id="osn:118767062"/>
<organism evidence="3 4">
    <name type="scientific">Octopus sinensis</name>
    <name type="common">East Asian common octopus</name>
    <dbReference type="NCBI Taxonomy" id="2607531"/>
    <lineage>
        <taxon>Eukaryota</taxon>
        <taxon>Metazoa</taxon>
        <taxon>Spiralia</taxon>
        <taxon>Lophotrochozoa</taxon>
        <taxon>Mollusca</taxon>
        <taxon>Cephalopoda</taxon>
        <taxon>Coleoidea</taxon>
        <taxon>Octopodiformes</taxon>
        <taxon>Octopoda</taxon>
        <taxon>Incirrata</taxon>
        <taxon>Octopodidae</taxon>
        <taxon>Octopus</taxon>
    </lineage>
</organism>
<dbReference type="PANTHER" id="PTHR47326">
    <property type="entry name" value="TRANSPOSABLE ELEMENT TC3 TRANSPOSASE-LIKE PROTEIN"/>
    <property type="match status" value="1"/>
</dbReference>
<dbReference type="AlphaFoldDB" id="A0A7E6FGU8"/>
<reference evidence="4" key="1">
    <citation type="submission" date="2025-08" db="UniProtKB">
        <authorList>
            <consortium name="RefSeq"/>
        </authorList>
    </citation>
    <scope>IDENTIFICATION</scope>
</reference>
<dbReference type="RefSeq" id="XP_036366954.1">
    <property type="nucleotide sequence ID" value="XM_036511061.1"/>
</dbReference>
<feature type="domain" description="DUF4817" evidence="2">
    <location>
        <begin position="10"/>
        <end position="62"/>
    </location>
</feature>
<dbReference type="Pfam" id="PF16087">
    <property type="entry name" value="DUF4817"/>
    <property type="match status" value="1"/>
</dbReference>
<dbReference type="InterPro" id="IPR032135">
    <property type="entry name" value="DUF4817"/>
</dbReference>
<dbReference type="Gene3D" id="3.30.420.10">
    <property type="entry name" value="Ribonuclease H-like superfamily/Ribonuclease H"/>
    <property type="match status" value="1"/>
</dbReference>
<name>A0A7E6FGU8_9MOLL</name>
<evidence type="ECO:0000256" key="1">
    <source>
        <dbReference type="SAM" id="MobiDB-lite"/>
    </source>
</evidence>
<proteinExistence type="predicted"/>
<keyword evidence="3" id="KW-1185">Reference proteome</keyword>
<evidence type="ECO:0000313" key="3">
    <source>
        <dbReference type="Proteomes" id="UP000515154"/>
    </source>
</evidence>
<evidence type="ECO:0000313" key="4">
    <source>
        <dbReference type="RefSeq" id="XP_036366954.1"/>
    </source>
</evidence>
<sequence>MELMMADKLSFEQRKFTLKCYWKCENVVEVQREFRREFQANPPTRLTVTRIRDKFEADGTVQNVHEKHSRRPRTTTIPSNQEGVLERNHQSPRKSVQQESREAGISKSSVQRILKRCQWKSYLPRLVHAINDDGPDRRVQYCEWCLVRYVEEAHLPKKIVWRDEATFKLNGSINRHNCTYWGSENPHVMVEQHVNLPGVTVWCGLSSRGLTGPFFFYATLLAPVYLNLLQQSLMPSFREDFEDEEFYSQQDGAPPHYHRDVRSFLDEILPNEGVSFITCRVHLTSHH</sequence>
<dbReference type="InterPro" id="IPR036397">
    <property type="entry name" value="RNaseH_sf"/>
</dbReference>
<accession>A0A7E6FGU8</accession>
<gene>
    <name evidence="4" type="primary">LOC118767062</name>
</gene>
<evidence type="ECO:0000259" key="2">
    <source>
        <dbReference type="Pfam" id="PF16087"/>
    </source>
</evidence>
<protein>
    <submittedName>
        <fullName evidence="4">Uncharacterized protein LOC118767062</fullName>
    </submittedName>
</protein>
<dbReference type="PANTHER" id="PTHR47326:SF1">
    <property type="entry name" value="HTH PSQ-TYPE DOMAIN-CONTAINING PROTEIN"/>
    <property type="match status" value="1"/>
</dbReference>
<dbReference type="GO" id="GO:0003676">
    <property type="term" value="F:nucleic acid binding"/>
    <property type="evidence" value="ECO:0007669"/>
    <property type="project" value="InterPro"/>
</dbReference>
<feature type="region of interest" description="Disordered" evidence="1">
    <location>
        <begin position="59"/>
        <end position="104"/>
    </location>
</feature>
<dbReference type="Proteomes" id="UP000515154">
    <property type="component" value="Linkage group LG18"/>
</dbReference>